<accession>A0A1Q6F4I2</accession>
<dbReference type="AlphaFoldDB" id="A0A1Q6F4I2"/>
<proteinExistence type="predicted"/>
<dbReference type="EMBL" id="MNQH01000032">
    <property type="protein sequence ID" value="OKY93760.1"/>
    <property type="molecule type" value="Genomic_DNA"/>
</dbReference>
<organism evidence="1 2">
    <name type="scientific">Alistipes putredinis</name>
    <dbReference type="NCBI Taxonomy" id="28117"/>
    <lineage>
        <taxon>Bacteria</taxon>
        <taxon>Pseudomonadati</taxon>
        <taxon>Bacteroidota</taxon>
        <taxon>Bacteroidia</taxon>
        <taxon>Bacteroidales</taxon>
        <taxon>Rikenellaceae</taxon>
        <taxon>Alistipes</taxon>
    </lineage>
</organism>
<dbReference type="RefSeq" id="WP_004328003.1">
    <property type="nucleotide sequence ID" value="NZ_BAAFKT010000006.1"/>
</dbReference>
<dbReference type="InterPro" id="IPR015996">
    <property type="entry name" value="UCP028451"/>
</dbReference>
<name>A0A1Q6F4I2_9BACT</name>
<dbReference type="InterPro" id="IPR012808">
    <property type="entry name" value="CHP02453"/>
</dbReference>
<gene>
    <name evidence="1" type="ORF">BHV66_07570</name>
</gene>
<dbReference type="PANTHER" id="PTHR36452">
    <property type="entry name" value="CHROMOSOME 12, WHOLE GENOME SHOTGUN SEQUENCE"/>
    <property type="match status" value="1"/>
</dbReference>
<comment type="caution">
    <text evidence="1">The sequence shown here is derived from an EMBL/GenBank/DDBJ whole genome shotgun (WGS) entry which is preliminary data.</text>
</comment>
<protein>
    <submittedName>
        <fullName evidence="1">TIGR02453 family protein</fullName>
    </submittedName>
</protein>
<dbReference type="Proteomes" id="UP000187417">
    <property type="component" value="Unassembled WGS sequence"/>
</dbReference>
<dbReference type="NCBIfam" id="TIGR02453">
    <property type="entry name" value="TIGR02453 family protein"/>
    <property type="match status" value="1"/>
</dbReference>
<dbReference type="STRING" id="28117.BHV66_07570"/>
<evidence type="ECO:0000313" key="1">
    <source>
        <dbReference type="EMBL" id="OKY93760.1"/>
    </source>
</evidence>
<dbReference type="GeneID" id="73802488"/>
<sequence length="228" mass="26539">MKQVVEFLTLLHENNDKAWFDSHKEMYKRALSCFEVFTAKLIDGIAAFDPSVRGLTVKDCTWRIYRDTRFSPDKTPYKTHMGAFVAPRGKKGGYSGYYFHVEPVWDERSWSQGHQLTTGLYCPLPEVLRSVRDEILDNGAEIEAAIREAKGFVLDESNKLKRLPKGYAPGSPYDEWLKLKDVYITERLAPEFMLDKELLKNTLHEFRKTKHFSDILNRAVQFAYDEMI</sequence>
<reference evidence="1 2" key="1">
    <citation type="journal article" date="2016" name="Nat. Biotechnol.">
        <title>Measurement of bacterial replication rates in microbial communities.</title>
        <authorList>
            <person name="Brown C.T."/>
            <person name="Olm M.R."/>
            <person name="Thomas B.C."/>
            <person name="Banfield J.F."/>
        </authorList>
    </citation>
    <scope>NUCLEOTIDE SEQUENCE [LARGE SCALE GENOMIC DNA]</scope>
    <source>
        <strain evidence="1">CAG:67_53_122</strain>
    </source>
</reference>
<dbReference type="PIRSF" id="PIRSF028451">
    <property type="entry name" value="UCP028451"/>
    <property type="match status" value="1"/>
</dbReference>
<dbReference type="Pfam" id="PF09365">
    <property type="entry name" value="DUF2461"/>
    <property type="match status" value="1"/>
</dbReference>
<evidence type="ECO:0000313" key="2">
    <source>
        <dbReference type="Proteomes" id="UP000187417"/>
    </source>
</evidence>
<dbReference type="PANTHER" id="PTHR36452:SF1">
    <property type="entry name" value="DUF2461 DOMAIN-CONTAINING PROTEIN"/>
    <property type="match status" value="1"/>
</dbReference>